<dbReference type="EMBL" id="RCHR01000009">
    <property type="protein sequence ID" value="RLL41102.1"/>
    <property type="molecule type" value="Genomic_DNA"/>
</dbReference>
<organism evidence="2 3">
    <name type="scientific">Oceanobacillus piezotolerans</name>
    <dbReference type="NCBI Taxonomy" id="2448030"/>
    <lineage>
        <taxon>Bacteria</taxon>
        <taxon>Bacillati</taxon>
        <taxon>Bacillota</taxon>
        <taxon>Bacilli</taxon>
        <taxon>Bacillales</taxon>
        <taxon>Bacillaceae</taxon>
        <taxon>Oceanobacillus</taxon>
    </lineage>
</organism>
<name>A0A498D6H3_9BACI</name>
<evidence type="ECO:0000313" key="2">
    <source>
        <dbReference type="EMBL" id="RLL41102.1"/>
    </source>
</evidence>
<evidence type="ECO:0000259" key="1">
    <source>
        <dbReference type="Pfam" id="PF12728"/>
    </source>
</evidence>
<dbReference type="InterPro" id="IPR041657">
    <property type="entry name" value="HTH_17"/>
</dbReference>
<comment type="caution">
    <text evidence="2">The sequence shown here is derived from an EMBL/GenBank/DDBJ whole genome shotgun (WGS) entry which is preliminary data.</text>
</comment>
<accession>A0A498D6H3</accession>
<keyword evidence="3" id="KW-1185">Reference proteome</keyword>
<dbReference type="GO" id="GO:0003677">
    <property type="term" value="F:DNA binding"/>
    <property type="evidence" value="ECO:0007669"/>
    <property type="project" value="UniProtKB-KW"/>
</dbReference>
<evidence type="ECO:0000313" key="3">
    <source>
        <dbReference type="Proteomes" id="UP000270219"/>
    </source>
</evidence>
<dbReference type="InterPro" id="IPR009061">
    <property type="entry name" value="DNA-bd_dom_put_sf"/>
</dbReference>
<gene>
    <name evidence="2" type="ORF">D8M04_17815</name>
</gene>
<dbReference type="SUPFAM" id="SSF46955">
    <property type="entry name" value="Putative DNA-binding domain"/>
    <property type="match status" value="1"/>
</dbReference>
<keyword evidence="2" id="KW-0238">DNA-binding</keyword>
<dbReference type="Proteomes" id="UP000270219">
    <property type="component" value="Unassembled WGS sequence"/>
</dbReference>
<dbReference type="Gene3D" id="1.10.1660.10">
    <property type="match status" value="1"/>
</dbReference>
<proteinExistence type="predicted"/>
<dbReference type="AlphaFoldDB" id="A0A498D6H3"/>
<sequence length="105" mass="12155">MNYFLHEDNILLIYIQLVVIGGETLEQQELLSTKEVAERLGLTVTTIYQYVKNKKLVPVYEDWTVDETMLFYESDVEKLENQRPTGYTTSEVAKKLGVHQVIAVE</sequence>
<reference evidence="2 3" key="1">
    <citation type="submission" date="2018-10" db="EMBL/GenBank/DDBJ databases">
        <title>Oceanobacillus sp. YLB-02 draft genome.</title>
        <authorList>
            <person name="Yu L."/>
        </authorList>
    </citation>
    <scope>NUCLEOTIDE SEQUENCE [LARGE SCALE GENOMIC DNA]</scope>
    <source>
        <strain evidence="2 3">YLB-02</strain>
    </source>
</reference>
<dbReference type="Pfam" id="PF12728">
    <property type="entry name" value="HTH_17"/>
    <property type="match status" value="1"/>
</dbReference>
<protein>
    <submittedName>
        <fullName evidence="2">DNA-binding protein</fullName>
    </submittedName>
</protein>
<feature type="domain" description="Helix-turn-helix" evidence="1">
    <location>
        <begin position="30"/>
        <end position="81"/>
    </location>
</feature>